<feature type="region of interest" description="Disordered" evidence="1">
    <location>
        <begin position="161"/>
        <end position="266"/>
    </location>
</feature>
<keyword evidence="4" id="KW-1185">Reference proteome</keyword>
<dbReference type="Pfam" id="PF00307">
    <property type="entry name" value="CH"/>
    <property type="match status" value="1"/>
</dbReference>
<feature type="region of interest" description="Disordered" evidence="1">
    <location>
        <begin position="384"/>
        <end position="409"/>
    </location>
</feature>
<dbReference type="InterPro" id="IPR001997">
    <property type="entry name" value="Calponin/LIMCH1"/>
</dbReference>
<dbReference type="Gene3D" id="1.10.418.10">
    <property type="entry name" value="Calponin-like domain"/>
    <property type="match status" value="1"/>
</dbReference>
<dbReference type="GO" id="GO:0031032">
    <property type="term" value="P:actomyosin structure organization"/>
    <property type="evidence" value="ECO:0007669"/>
    <property type="project" value="InterPro"/>
</dbReference>
<dbReference type="InterPro" id="IPR036872">
    <property type="entry name" value="CH_dom_sf"/>
</dbReference>
<proteinExistence type="predicted"/>
<dbReference type="InterPro" id="IPR003096">
    <property type="entry name" value="SM22_calponin"/>
</dbReference>
<feature type="compositionally biased region" description="Polar residues" evidence="1">
    <location>
        <begin position="235"/>
        <end position="244"/>
    </location>
</feature>
<evidence type="ECO:0000313" key="4">
    <source>
        <dbReference type="Proteomes" id="UP000005226"/>
    </source>
</evidence>
<dbReference type="Proteomes" id="UP000005226">
    <property type="component" value="Chromosome 13"/>
</dbReference>
<dbReference type="FunFam" id="1.10.418.10:FF:000038">
    <property type="entry name" value="LIM and calponin homology domains-containing protein 1"/>
    <property type="match status" value="1"/>
</dbReference>
<protein>
    <recommendedName>
        <fullName evidence="2">Calponin-homology (CH) domain-containing protein</fullName>
    </recommendedName>
</protein>
<dbReference type="PANTHER" id="PTHR46767:SF2">
    <property type="entry name" value="LIM DOMAIN 7B"/>
    <property type="match status" value="1"/>
</dbReference>
<dbReference type="HOGENOM" id="CLU_1614552_0_0_1"/>
<name>H2V4M2_TAKRU</name>
<dbReference type="PANTHER" id="PTHR46767">
    <property type="entry name" value="LIM DOMAIN ONLY PROTEIN 7"/>
    <property type="match status" value="1"/>
</dbReference>
<reference evidence="3 4" key="1">
    <citation type="journal article" date="2011" name="Genome Biol. Evol.">
        <title>Integration of the genetic map and genome assembly of fugu facilitates insights into distinct features of genome evolution in teleosts and mammals.</title>
        <authorList>
            <person name="Kai W."/>
            <person name="Kikuchi K."/>
            <person name="Tohari S."/>
            <person name="Chew A.K."/>
            <person name="Tay A."/>
            <person name="Fujiwara A."/>
            <person name="Hosoya S."/>
            <person name="Suetake H."/>
            <person name="Naruse K."/>
            <person name="Brenner S."/>
            <person name="Suzuki Y."/>
            <person name="Venkatesh B."/>
        </authorList>
    </citation>
    <scope>NUCLEOTIDE SEQUENCE [LARGE SCALE GENOMIC DNA]</scope>
</reference>
<accession>H2V4M2</accession>
<dbReference type="PROSITE" id="PS50021">
    <property type="entry name" value="CH"/>
    <property type="match status" value="1"/>
</dbReference>
<evidence type="ECO:0000256" key="1">
    <source>
        <dbReference type="SAM" id="MobiDB-lite"/>
    </source>
</evidence>
<dbReference type="GeneTree" id="ENSGT00950000183159"/>
<evidence type="ECO:0000313" key="3">
    <source>
        <dbReference type="Ensembl" id="ENSTRUP00000044156.3"/>
    </source>
</evidence>
<dbReference type="OMA" id="WFLASIN"/>
<dbReference type="PRINTS" id="PR00888">
    <property type="entry name" value="SM22CALPONIN"/>
</dbReference>
<evidence type="ECO:0000259" key="2">
    <source>
        <dbReference type="PROSITE" id="PS50021"/>
    </source>
</evidence>
<dbReference type="Ensembl" id="ENSTRUT00000044304.3">
    <property type="protein sequence ID" value="ENSTRUP00000044156.3"/>
    <property type="gene ID" value="ENSTRUG00000022154.2"/>
</dbReference>
<dbReference type="GO" id="GO:0030155">
    <property type="term" value="P:regulation of cell adhesion"/>
    <property type="evidence" value="ECO:0007669"/>
    <property type="project" value="InterPro"/>
</dbReference>
<dbReference type="InterPro" id="IPR029978">
    <property type="entry name" value="LMO-7"/>
</dbReference>
<dbReference type="STRING" id="31033.ENSTRUP00000044156"/>
<dbReference type="GO" id="GO:0023051">
    <property type="term" value="P:regulation of signaling"/>
    <property type="evidence" value="ECO:0007669"/>
    <property type="project" value="InterPro"/>
</dbReference>
<dbReference type="InterPro" id="IPR001715">
    <property type="entry name" value="CH_dom"/>
</dbReference>
<dbReference type="SUPFAM" id="SSF47576">
    <property type="entry name" value="Calponin-homology domain, CH-domain"/>
    <property type="match status" value="1"/>
</dbReference>
<dbReference type="PRINTS" id="PR00889">
    <property type="entry name" value="CALPONIN"/>
</dbReference>
<sequence length="409" mass="46100">MEWRQQSSVSCAHAFIEAQRWIEEVTGKWFGCNDFRAALENGVLLCDLINKLKPGIIKKVNRRSTPIAGLDNVNVFLKACGKLGLNVSQLFDPGDLQDLSTRVTLRHNESKRRLKNVLITIYWLGRKAHLDAFYSGPQLNFKAFEGLLGLALSRALDEGANLKDGWYPDGEEDPQPRRRSTAQTSVDSGESPRNLHPSSEGCESDAEAEQVFKMETAQLSPQRNRGRIPLPPPQRKQSLENGQYCTGPLASNRGKPPYAPQTPAAITSPKLAVNEVTFRRALSEDHSEDDFAEADPVRDDLFLRRLRQTLRQASSCPRFDHFLPRYWTPEEETRVHAISLGSRRRPWYHKMQQLSRRASRAAEEERSVGFLTWFLASINGPPGSAELQKRAANPKHGSYAEDPSLPHSH</sequence>
<dbReference type="InParanoid" id="H2V4M2"/>
<reference evidence="3" key="2">
    <citation type="submission" date="2025-08" db="UniProtKB">
        <authorList>
            <consortium name="Ensembl"/>
        </authorList>
    </citation>
    <scope>IDENTIFICATION</scope>
</reference>
<dbReference type="AlphaFoldDB" id="H2V4M2"/>
<dbReference type="GO" id="GO:0003779">
    <property type="term" value="F:actin binding"/>
    <property type="evidence" value="ECO:0007669"/>
    <property type="project" value="InterPro"/>
</dbReference>
<feature type="domain" description="Calponin-homology (CH)" evidence="2">
    <location>
        <begin position="12"/>
        <end position="129"/>
    </location>
</feature>
<dbReference type="SMART" id="SM00033">
    <property type="entry name" value="CH"/>
    <property type="match status" value="1"/>
</dbReference>
<reference evidence="3" key="3">
    <citation type="submission" date="2025-09" db="UniProtKB">
        <authorList>
            <consortium name="Ensembl"/>
        </authorList>
    </citation>
    <scope>IDENTIFICATION</scope>
</reference>
<organism evidence="3 4">
    <name type="scientific">Takifugu rubripes</name>
    <name type="common">Japanese pufferfish</name>
    <name type="synonym">Fugu rubripes</name>
    <dbReference type="NCBI Taxonomy" id="31033"/>
    <lineage>
        <taxon>Eukaryota</taxon>
        <taxon>Metazoa</taxon>
        <taxon>Chordata</taxon>
        <taxon>Craniata</taxon>
        <taxon>Vertebrata</taxon>
        <taxon>Euteleostomi</taxon>
        <taxon>Actinopterygii</taxon>
        <taxon>Neopterygii</taxon>
        <taxon>Teleostei</taxon>
        <taxon>Neoteleostei</taxon>
        <taxon>Acanthomorphata</taxon>
        <taxon>Eupercaria</taxon>
        <taxon>Tetraodontiformes</taxon>
        <taxon>Tetradontoidea</taxon>
        <taxon>Tetraodontidae</taxon>
        <taxon>Takifugu</taxon>
    </lineage>
</organism>